<feature type="transmembrane region" description="Helical" evidence="1">
    <location>
        <begin position="30"/>
        <end position="58"/>
    </location>
</feature>
<dbReference type="EMBL" id="WEKW01002369">
    <property type="protein sequence ID" value="NWI23132.1"/>
    <property type="molecule type" value="Genomic_DNA"/>
</dbReference>
<keyword evidence="1" id="KW-1133">Transmembrane helix</keyword>
<dbReference type="AlphaFoldDB" id="A0A850ZR76"/>
<accession>A0A850ZR76</accession>
<keyword evidence="1" id="KW-0472">Membrane</keyword>
<feature type="non-terminal residue" evidence="2">
    <location>
        <position position="61"/>
    </location>
</feature>
<name>A0A850ZR76_SULDA</name>
<feature type="non-terminal residue" evidence="2">
    <location>
        <position position="1"/>
    </location>
</feature>
<evidence type="ECO:0000313" key="3">
    <source>
        <dbReference type="Proteomes" id="UP000619137"/>
    </source>
</evidence>
<comment type="caution">
    <text evidence="2">The sequence shown here is derived from an EMBL/GenBank/DDBJ whole genome shotgun (WGS) entry which is preliminary data.</text>
</comment>
<gene>
    <name evidence="2" type="primary">Mtnd6</name>
    <name evidence="2" type="ORF">SULDAC_R10787</name>
</gene>
<protein>
    <submittedName>
        <fullName evidence="2">NU6M oxidoreductase</fullName>
    </submittedName>
</protein>
<dbReference type="Proteomes" id="UP000619137">
    <property type="component" value="Unassembled WGS sequence"/>
</dbReference>
<keyword evidence="3" id="KW-1185">Reference proteome</keyword>
<reference evidence="2" key="1">
    <citation type="submission" date="2019-10" db="EMBL/GenBank/DDBJ databases">
        <title>Bird 10,000 Genomes (B10K) Project - Family phase.</title>
        <authorList>
            <person name="Zhang G."/>
        </authorList>
    </citation>
    <scope>NUCLEOTIDE SEQUENCE</scope>
    <source>
        <strain evidence="2">B10K-DU-002-49</strain>
        <tissue evidence="2">Muscle</tissue>
    </source>
</reference>
<keyword evidence="1" id="KW-0812">Transmembrane</keyword>
<evidence type="ECO:0000256" key="1">
    <source>
        <dbReference type="SAM" id="Phobius"/>
    </source>
</evidence>
<proteinExistence type="predicted"/>
<evidence type="ECO:0000313" key="2">
    <source>
        <dbReference type="EMBL" id="NWI23132.1"/>
    </source>
</evidence>
<sequence length="61" mass="6684">VTYSVLFLALRFVLGRPAVASNLSLLWIGWFGTSVCYGCGWWLSLGVSFASLVFMVYLGGM</sequence>
<organism evidence="2 3">
    <name type="scientific">Sula dactylatra</name>
    <name type="common">Masked booby</name>
    <dbReference type="NCBI Taxonomy" id="56068"/>
    <lineage>
        <taxon>Eukaryota</taxon>
        <taxon>Metazoa</taxon>
        <taxon>Chordata</taxon>
        <taxon>Craniata</taxon>
        <taxon>Vertebrata</taxon>
        <taxon>Euteleostomi</taxon>
        <taxon>Archelosauria</taxon>
        <taxon>Archosauria</taxon>
        <taxon>Dinosauria</taxon>
        <taxon>Saurischia</taxon>
        <taxon>Theropoda</taxon>
        <taxon>Coelurosauria</taxon>
        <taxon>Aves</taxon>
        <taxon>Neognathae</taxon>
        <taxon>Neoaves</taxon>
        <taxon>Aequornithes</taxon>
        <taxon>Suliformes</taxon>
        <taxon>Sulidae</taxon>
        <taxon>Sula</taxon>
    </lineage>
</organism>